<dbReference type="Gene3D" id="3.30.360.10">
    <property type="entry name" value="Dihydrodipicolinate Reductase, domain 2"/>
    <property type="match status" value="2"/>
</dbReference>
<proteinExistence type="predicted"/>
<keyword evidence="3" id="KW-1185">Reference proteome</keyword>
<name>A0ABP7I918_9ACTN</name>
<comment type="caution">
    <text evidence="2">The sequence shown here is derived from an EMBL/GenBank/DDBJ whole genome shotgun (WGS) entry which is preliminary data.</text>
</comment>
<protein>
    <submittedName>
        <fullName evidence="2">Gfo/Idh/MocA family oxidoreductase</fullName>
    </submittedName>
</protein>
<dbReference type="EMBL" id="BAAAZR010000008">
    <property type="protein sequence ID" value="GAA3812549.1"/>
    <property type="molecule type" value="Genomic_DNA"/>
</dbReference>
<gene>
    <name evidence="2" type="ORF">GCM10022226_36530</name>
</gene>
<dbReference type="SUPFAM" id="SSF55347">
    <property type="entry name" value="Glyceraldehyde-3-phosphate dehydrogenase-like, C-terminal domain"/>
    <property type="match status" value="1"/>
</dbReference>
<dbReference type="Pfam" id="PF01408">
    <property type="entry name" value="GFO_IDH_MocA"/>
    <property type="match status" value="1"/>
</dbReference>
<dbReference type="Proteomes" id="UP001500888">
    <property type="component" value="Unassembled WGS sequence"/>
</dbReference>
<accession>A0ABP7I918</accession>
<dbReference type="PANTHER" id="PTHR43708:SF4">
    <property type="entry name" value="OXIDOREDUCTASE YCEM-RELATED"/>
    <property type="match status" value="1"/>
</dbReference>
<reference evidence="3" key="1">
    <citation type="journal article" date="2019" name="Int. J. Syst. Evol. Microbiol.">
        <title>The Global Catalogue of Microorganisms (GCM) 10K type strain sequencing project: providing services to taxonomists for standard genome sequencing and annotation.</title>
        <authorList>
            <consortium name="The Broad Institute Genomics Platform"/>
            <consortium name="The Broad Institute Genome Sequencing Center for Infectious Disease"/>
            <person name="Wu L."/>
            <person name="Ma J."/>
        </authorList>
    </citation>
    <scope>NUCLEOTIDE SEQUENCE [LARGE SCALE GENOMIC DNA]</scope>
    <source>
        <strain evidence="3">JCM 16908</strain>
    </source>
</reference>
<evidence type="ECO:0000313" key="2">
    <source>
        <dbReference type="EMBL" id="GAA3812549.1"/>
    </source>
</evidence>
<evidence type="ECO:0000259" key="1">
    <source>
        <dbReference type="Pfam" id="PF01408"/>
    </source>
</evidence>
<dbReference type="InterPro" id="IPR051317">
    <property type="entry name" value="Gfo/Idh/MocA_oxidoreduct"/>
</dbReference>
<dbReference type="InterPro" id="IPR000683">
    <property type="entry name" value="Gfo/Idh/MocA-like_OxRdtase_N"/>
</dbReference>
<dbReference type="Gene3D" id="3.40.50.720">
    <property type="entry name" value="NAD(P)-binding Rossmann-like Domain"/>
    <property type="match status" value="1"/>
</dbReference>
<dbReference type="PANTHER" id="PTHR43708">
    <property type="entry name" value="CONSERVED EXPRESSED OXIDOREDUCTASE (EUROFUNG)"/>
    <property type="match status" value="1"/>
</dbReference>
<dbReference type="InterPro" id="IPR036291">
    <property type="entry name" value="NAD(P)-bd_dom_sf"/>
</dbReference>
<evidence type="ECO:0000313" key="3">
    <source>
        <dbReference type="Proteomes" id="UP001500888"/>
    </source>
</evidence>
<organism evidence="2 3">
    <name type="scientific">Sphaerisporangium flaviroseum</name>
    <dbReference type="NCBI Taxonomy" id="509199"/>
    <lineage>
        <taxon>Bacteria</taxon>
        <taxon>Bacillati</taxon>
        <taxon>Actinomycetota</taxon>
        <taxon>Actinomycetes</taxon>
        <taxon>Streptosporangiales</taxon>
        <taxon>Streptosporangiaceae</taxon>
        <taxon>Sphaerisporangium</taxon>
    </lineage>
</organism>
<sequence length="325" mass="35453">MRVAMIGLGDIAEKAYLPVLSATPGLDLLLCTRDRGVLERLGDSHRVAERFTSVEQVIDAEAEAAFVHAATGAHVEIVETLLRAGVHVYVDKPIADNLAEAEKLVRLAGKLRRSLMVGFNRRYAPGYVALRDLPRDLIIMQKNRARYPDDPRRAVFEDFIHVVDTLLFLAPGDISDLRIDVRVREGLLEHVVLHLSGQVSGSGEGTGLVGRVSRHVPPASGQEERSVEFTALGIMGRTGGASEETCEIIGGGHTRRVVNLADVIDYSGGETVTRRGDWIPVARQRGIEQLCHEFLASVREGRLISAEDALPTHAICEQIVTAATH</sequence>
<feature type="domain" description="Gfo/Idh/MocA-like oxidoreductase N-terminal" evidence="1">
    <location>
        <begin position="1"/>
        <end position="119"/>
    </location>
</feature>
<dbReference type="SUPFAM" id="SSF51735">
    <property type="entry name" value="NAD(P)-binding Rossmann-fold domains"/>
    <property type="match status" value="1"/>
</dbReference>